<keyword evidence="4 7" id="KW-0328">Glycosyltransferase</keyword>
<sequence>MKYDSGEPPQEPITRAFPLSLPGAATELPARAPTPGESRTTFLKYKQDLEAGVSLEDDPRKNWSRFLRRPRLAAVKGRETYVRELRKYVPVSVYGRCGWMGCPKTSRNRVCFAKVLAPNYSFYLSFENSICADYMTEKVWNAMKYGLVPVVYGGANYSALLPPNSYIDANNLKPEDLARLLKSIAASPREYGRYHLWRLYWKVIQAWPHCELCYKLHNDHSFTSYPEVKAWWNAVGNCRRPTMSYLPVSS</sequence>
<comment type="caution">
    <text evidence="9">The sequence shown here is derived from an EMBL/GenBank/DDBJ whole genome shotgun (WGS) entry which is preliminary data.</text>
</comment>
<reference evidence="9 10" key="2">
    <citation type="submission" date="2019-01" db="EMBL/GenBank/DDBJ databases">
        <title>The decoding of complex shrimp genome reveals the adaptation for benthos swimmer, frequently molting mechanism and breeding impact on genome.</title>
        <authorList>
            <person name="Sun Y."/>
            <person name="Gao Y."/>
            <person name="Yu Y."/>
        </authorList>
    </citation>
    <scope>NUCLEOTIDE SEQUENCE [LARGE SCALE GENOMIC DNA]</scope>
    <source>
        <tissue evidence="9">Muscle</tissue>
    </source>
</reference>
<comment type="subcellular location">
    <subcellularLocation>
        <location evidence="1">Golgi apparatus membrane</location>
        <topology evidence="1">Single-pass type II membrane protein</topology>
    </subcellularLocation>
    <subcellularLocation>
        <location evidence="7">Golgi apparatus</location>
        <location evidence="7">Golgi stack membrane</location>
        <topology evidence="7">Single-pass type II membrane protein</topology>
    </subcellularLocation>
</comment>
<proteinExistence type="inferred from homology"/>
<dbReference type="EMBL" id="QCYY01001347">
    <property type="protein sequence ID" value="ROT78673.1"/>
    <property type="molecule type" value="Genomic_DNA"/>
</dbReference>
<evidence type="ECO:0000256" key="1">
    <source>
        <dbReference type="ARBA" id="ARBA00004323"/>
    </source>
</evidence>
<dbReference type="OrthoDB" id="6355192at2759"/>
<gene>
    <name evidence="9" type="ORF">C7M84_002604</name>
</gene>
<dbReference type="UniPathway" id="UPA00378"/>
<dbReference type="Proteomes" id="UP000283509">
    <property type="component" value="Unassembled WGS sequence"/>
</dbReference>
<name>A0A423TQH3_PENVA</name>
<comment type="similarity">
    <text evidence="3 7">Belongs to the glycosyltransferase 10 family.</text>
</comment>
<dbReference type="GO" id="GO:0032580">
    <property type="term" value="C:Golgi cisterna membrane"/>
    <property type="evidence" value="ECO:0007669"/>
    <property type="project" value="UniProtKB-SubCell"/>
</dbReference>
<dbReference type="GO" id="GO:0008417">
    <property type="term" value="F:fucosyltransferase activity"/>
    <property type="evidence" value="ECO:0007669"/>
    <property type="project" value="InterPro"/>
</dbReference>
<dbReference type="InterPro" id="IPR055270">
    <property type="entry name" value="Glyco_tran_10_C"/>
</dbReference>
<evidence type="ECO:0000313" key="10">
    <source>
        <dbReference type="Proteomes" id="UP000283509"/>
    </source>
</evidence>
<dbReference type="InterPro" id="IPR038577">
    <property type="entry name" value="GT10-like_C_sf"/>
</dbReference>
<dbReference type="STRING" id="6689.A0A423TQH3"/>
<evidence type="ECO:0000256" key="3">
    <source>
        <dbReference type="ARBA" id="ARBA00008919"/>
    </source>
</evidence>
<reference evidence="9 10" key="1">
    <citation type="submission" date="2018-04" db="EMBL/GenBank/DDBJ databases">
        <authorList>
            <person name="Zhang X."/>
            <person name="Yuan J."/>
            <person name="Li F."/>
            <person name="Xiang J."/>
        </authorList>
    </citation>
    <scope>NUCLEOTIDE SEQUENCE [LARGE SCALE GENOMIC DNA]</scope>
    <source>
        <tissue evidence="9">Muscle</tissue>
    </source>
</reference>
<accession>A0A423TQH3</accession>
<dbReference type="GO" id="GO:0000139">
    <property type="term" value="C:Golgi membrane"/>
    <property type="evidence" value="ECO:0007669"/>
    <property type="project" value="UniProtKB-SubCell"/>
</dbReference>
<dbReference type="PANTHER" id="PTHR48438:SF1">
    <property type="entry name" value="ALPHA-(1,3)-FUCOSYLTRANSFERASE C-RELATED"/>
    <property type="match status" value="1"/>
</dbReference>
<evidence type="ECO:0000256" key="4">
    <source>
        <dbReference type="ARBA" id="ARBA00022676"/>
    </source>
</evidence>
<keyword evidence="5 7" id="KW-0808">Transferase</keyword>
<evidence type="ECO:0000256" key="7">
    <source>
        <dbReference type="RuleBase" id="RU003832"/>
    </source>
</evidence>
<organism evidence="9 10">
    <name type="scientific">Penaeus vannamei</name>
    <name type="common">Whiteleg shrimp</name>
    <name type="synonym">Litopenaeus vannamei</name>
    <dbReference type="NCBI Taxonomy" id="6689"/>
    <lineage>
        <taxon>Eukaryota</taxon>
        <taxon>Metazoa</taxon>
        <taxon>Ecdysozoa</taxon>
        <taxon>Arthropoda</taxon>
        <taxon>Crustacea</taxon>
        <taxon>Multicrustacea</taxon>
        <taxon>Malacostraca</taxon>
        <taxon>Eumalacostraca</taxon>
        <taxon>Eucarida</taxon>
        <taxon>Decapoda</taxon>
        <taxon>Dendrobranchiata</taxon>
        <taxon>Penaeoidea</taxon>
        <taxon>Penaeidae</taxon>
        <taxon>Penaeus</taxon>
    </lineage>
</organism>
<dbReference type="Gene3D" id="3.40.50.11660">
    <property type="entry name" value="Glycosyl transferase family 10, C-terminal domain"/>
    <property type="match status" value="1"/>
</dbReference>
<keyword evidence="7" id="KW-0472">Membrane</keyword>
<protein>
    <recommendedName>
        <fullName evidence="7">Fucosyltransferase</fullName>
        <ecNumber evidence="7">2.4.1.-</ecNumber>
    </recommendedName>
</protein>
<keyword evidence="6 7" id="KW-0333">Golgi apparatus</keyword>
<dbReference type="EC" id="2.4.1.-" evidence="7"/>
<evidence type="ECO:0000256" key="5">
    <source>
        <dbReference type="ARBA" id="ARBA00022679"/>
    </source>
</evidence>
<comment type="pathway">
    <text evidence="2">Protein modification; protein glycosylation.</text>
</comment>
<evidence type="ECO:0000313" key="9">
    <source>
        <dbReference type="EMBL" id="ROT78673.1"/>
    </source>
</evidence>
<dbReference type="PANTHER" id="PTHR48438">
    <property type="entry name" value="ALPHA-(1,3)-FUCOSYLTRANSFERASE C-RELATED"/>
    <property type="match status" value="1"/>
</dbReference>
<feature type="domain" description="Fucosyltransferase C-terminal" evidence="8">
    <location>
        <begin position="75"/>
        <end position="231"/>
    </location>
</feature>
<dbReference type="InterPro" id="IPR001503">
    <property type="entry name" value="Glyco_trans_10"/>
</dbReference>
<keyword evidence="10" id="KW-1185">Reference proteome</keyword>
<keyword evidence="7" id="KW-0812">Transmembrane</keyword>
<dbReference type="AlphaFoldDB" id="A0A423TQH3"/>
<dbReference type="Pfam" id="PF00852">
    <property type="entry name" value="Glyco_transf_10"/>
    <property type="match status" value="1"/>
</dbReference>
<evidence type="ECO:0000256" key="2">
    <source>
        <dbReference type="ARBA" id="ARBA00004922"/>
    </source>
</evidence>
<dbReference type="SUPFAM" id="SSF53756">
    <property type="entry name" value="UDP-Glycosyltransferase/glycogen phosphorylase"/>
    <property type="match status" value="1"/>
</dbReference>
<evidence type="ECO:0000256" key="6">
    <source>
        <dbReference type="ARBA" id="ARBA00023034"/>
    </source>
</evidence>
<evidence type="ECO:0000259" key="8">
    <source>
        <dbReference type="Pfam" id="PF00852"/>
    </source>
</evidence>